<dbReference type="PANTHER" id="PTHR33529:SF2">
    <property type="entry name" value="LIPOPOLYSACCHARIDE EXPORT SYSTEM PERMEASE PROTEIN LPTG"/>
    <property type="match status" value="1"/>
</dbReference>
<dbReference type="AlphaFoldDB" id="A0A928YUF8"/>
<dbReference type="GO" id="GO:0015920">
    <property type="term" value="P:lipopolysaccharide transport"/>
    <property type="evidence" value="ECO:0007669"/>
    <property type="project" value="TreeGrafter"/>
</dbReference>
<feature type="transmembrane region" description="Helical" evidence="9">
    <location>
        <begin position="317"/>
        <end position="334"/>
    </location>
</feature>
<evidence type="ECO:0000256" key="2">
    <source>
        <dbReference type="ARBA" id="ARBA00004651"/>
    </source>
</evidence>
<evidence type="ECO:0000256" key="5">
    <source>
        <dbReference type="ARBA" id="ARBA00022692"/>
    </source>
</evidence>
<dbReference type="EMBL" id="PRDL01000001">
    <property type="protein sequence ID" value="MBE8717912.1"/>
    <property type="molecule type" value="Genomic_DNA"/>
</dbReference>
<keyword evidence="6 9" id="KW-1133">Transmembrane helix</keyword>
<comment type="caution">
    <text evidence="10">The sequence shown here is derived from an EMBL/GenBank/DDBJ whole genome shotgun (WGS) entry which is preliminary data.</text>
</comment>
<evidence type="ECO:0000313" key="11">
    <source>
        <dbReference type="Proteomes" id="UP000652567"/>
    </source>
</evidence>
<protein>
    <submittedName>
        <fullName evidence="10">LPS export ABC transporter permease LptG</fullName>
    </submittedName>
</protein>
<dbReference type="InterPro" id="IPR030923">
    <property type="entry name" value="LptG"/>
</dbReference>
<comment type="function">
    <text evidence="1">Part of the ABC transporter complex LptBFG involved in the translocation of lipopolysaccharide (LPS) from the inner membrane to the outer membrane.</text>
</comment>
<dbReference type="RefSeq" id="WP_193910066.1">
    <property type="nucleotide sequence ID" value="NZ_PRDL01000001.1"/>
</dbReference>
<evidence type="ECO:0000313" key="10">
    <source>
        <dbReference type="EMBL" id="MBE8717912.1"/>
    </source>
</evidence>
<organism evidence="10 11">
    <name type="scientific">Cellvibrio polysaccharolyticus</name>
    <dbReference type="NCBI Taxonomy" id="2082724"/>
    <lineage>
        <taxon>Bacteria</taxon>
        <taxon>Pseudomonadati</taxon>
        <taxon>Pseudomonadota</taxon>
        <taxon>Gammaproteobacteria</taxon>
        <taxon>Cellvibrionales</taxon>
        <taxon>Cellvibrionaceae</taxon>
        <taxon>Cellvibrio</taxon>
    </lineage>
</organism>
<evidence type="ECO:0000256" key="3">
    <source>
        <dbReference type="ARBA" id="ARBA00007725"/>
    </source>
</evidence>
<dbReference type="Pfam" id="PF03739">
    <property type="entry name" value="LptF_LptG"/>
    <property type="match status" value="1"/>
</dbReference>
<feature type="transmembrane region" description="Helical" evidence="9">
    <location>
        <begin position="340"/>
        <end position="364"/>
    </location>
</feature>
<comment type="subcellular location">
    <subcellularLocation>
        <location evidence="2">Cell membrane</location>
        <topology evidence="2">Multi-pass membrane protein</topology>
    </subcellularLocation>
</comment>
<keyword evidence="5 9" id="KW-0812">Transmembrane</keyword>
<evidence type="ECO:0000256" key="4">
    <source>
        <dbReference type="ARBA" id="ARBA00022475"/>
    </source>
</evidence>
<feature type="transmembrane region" description="Helical" evidence="9">
    <location>
        <begin position="287"/>
        <end position="305"/>
    </location>
</feature>
<evidence type="ECO:0000256" key="9">
    <source>
        <dbReference type="SAM" id="Phobius"/>
    </source>
</evidence>
<dbReference type="InterPro" id="IPR005495">
    <property type="entry name" value="LptG/LptF_permease"/>
</dbReference>
<dbReference type="Proteomes" id="UP000652567">
    <property type="component" value="Unassembled WGS sequence"/>
</dbReference>
<gene>
    <name evidence="10" type="primary">lptG</name>
    <name evidence="10" type="ORF">C4F51_12030</name>
</gene>
<keyword evidence="4" id="KW-1003">Cell membrane</keyword>
<evidence type="ECO:0000256" key="1">
    <source>
        <dbReference type="ARBA" id="ARBA00002265"/>
    </source>
</evidence>
<keyword evidence="7 9" id="KW-0472">Membrane</keyword>
<dbReference type="GO" id="GO:0055085">
    <property type="term" value="P:transmembrane transport"/>
    <property type="evidence" value="ECO:0007669"/>
    <property type="project" value="InterPro"/>
</dbReference>
<dbReference type="GO" id="GO:0043190">
    <property type="term" value="C:ATP-binding cassette (ABC) transporter complex"/>
    <property type="evidence" value="ECO:0007669"/>
    <property type="project" value="InterPro"/>
</dbReference>
<name>A0A928YUF8_9GAMM</name>
<dbReference type="NCBIfam" id="TIGR04408">
    <property type="entry name" value="LptG_lptG"/>
    <property type="match status" value="1"/>
</dbReference>
<accession>A0A928YUF8</accession>
<feature type="transmembrane region" description="Helical" evidence="9">
    <location>
        <begin position="12"/>
        <end position="33"/>
    </location>
</feature>
<sequence length="368" mass="41116">MRKINRYVSRSITGSVLMVLLVVMALLLIAALVDEIGSLRGNYTLQEMLIYVGLTLPRRLYEIMPFACLIGCLVGLGLLAGTSELVVMRAAGISVGRIIWMVMKPLSVFILIGVALGEYVTPYTEQVAESRRAIALDRPTPESRRGSMWHREGNEFMHFNAVLPNGVLYGITRYKFDESRNLIESNYTQQAIYQQGYWQEESIRITRFLQPGSAVSEEDLQQGRLIGTETDTLASRRWETPMTPELLNLQVAEPEALSAGSLYSYVRYLKEQGLVSSDYSLAFWQKLLQPLATLSLVMIAISFIFGPLREVTMGQRIFTGVVFGVVFRLTQDLLGPSSVVFGFAPVIAVALPIAFCFCLGLYLLNKAR</sequence>
<evidence type="ECO:0000256" key="8">
    <source>
        <dbReference type="ARBA" id="ARBA00026081"/>
    </source>
</evidence>
<reference evidence="10" key="1">
    <citation type="submission" date="2018-07" db="EMBL/GenBank/DDBJ databases">
        <title>Genome assembly of strain Ka43.</title>
        <authorList>
            <person name="Kukolya J."/>
            <person name="Nagy I."/>
            <person name="Horvath B."/>
            <person name="Toth A."/>
        </authorList>
    </citation>
    <scope>NUCLEOTIDE SEQUENCE</scope>
    <source>
        <strain evidence="10">KB43</strain>
    </source>
</reference>
<feature type="transmembrane region" description="Helical" evidence="9">
    <location>
        <begin position="63"/>
        <end position="86"/>
    </location>
</feature>
<feature type="transmembrane region" description="Helical" evidence="9">
    <location>
        <begin position="98"/>
        <end position="117"/>
    </location>
</feature>
<evidence type="ECO:0000256" key="7">
    <source>
        <dbReference type="ARBA" id="ARBA00023136"/>
    </source>
</evidence>
<keyword evidence="11" id="KW-1185">Reference proteome</keyword>
<comment type="subunit">
    <text evidence="8">Component of the lipopolysaccharide transport and assembly complex. The LptBFG transporter is composed of two ATP-binding proteins (LptB) and two transmembrane proteins (LptF and LptG).</text>
</comment>
<comment type="similarity">
    <text evidence="3">Belongs to the LptF/LptG family.</text>
</comment>
<dbReference type="PANTHER" id="PTHR33529">
    <property type="entry name" value="SLR0882 PROTEIN-RELATED"/>
    <property type="match status" value="1"/>
</dbReference>
<proteinExistence type="inferred from homology"/>
<evidence type="ECO:0000256" key="6">
    <source>
        <dbReference type="ARBA" id="ARBA00022989"/>
    </source>
</evidence>